<evidence type="ECO:0000313" key="2">
    <source>
        <dbReference type="EMBL" id="ROS04765.1"/>
    </source>
</evidence>
<evidence type="ECO:0000313" key="3">
    <source>
        <dbReference type="Proteomes" id="UP000275394"/>
    </source>
</evidence>
<evidence type="ECO:0000259" key="1">
    <source>
        <dbReference type="Pfam" id="PF01863"/>
    </source>
</evidence>
<dbReference type="RefSeq" id="WP_123710739.1">
    <property type="nucleotide sequence ID" value="NZ_RKHR01000003.1"/>
</dbReference>
<feature type="domain" description="YgjP-like metallopeptidase" evidence="1">
    <location>
        <begin position="25"/>
        <end position="223"/>
    </location>
</feature>
<gene>
    <name evidence="2" type="ORF">EDC56_0278</name>
</gene>
<keyword evidence="3" id="KW-1185">Reference proteome</keyword>
<dbReference type="PANTHER" id="PTHR30399">
    <property type="entry name" value="UNCHARACTERIZED PROTEIN YGJP"/>
    <property type="match status" value="1"/>
</dbReference>
<reference evidence="2 3" key="1">
    <citation type="submission" date="2018-11" db="EMBL/GenBank/DDBJ databases">
        <title>Genomic Encyclopedia of Type Strains, Phase IV (KMG-IV): sequencing the most valuable type-strain genomes for metagenomic binning, comparative biology and taxonomic classification.</title>
        <authorList>
            <person name="Goeker M."/>
        </authorList>
    </citation>
    <scope>NUCLEOTIDE SEQUENCE [LARGE SCALE GENOMIC DNA]</scope>
    <source>
        <strain evidence="2 3">DSM 100316</strain>
    </source>
</reference>
<dbReference type="Gene3D" id="3.30.2010.10">
    <property type="entry name" value="Metalloproteases ('zincins'), catalytic domain"/>
    <property type="match status" value="1"/>
</dbReference>
<comment type="caution">
    <text evidence="2">The sequence shown here is derived from an EMBL/GenBank/DDBJ whole genome shotgun (WGS) entry which is preliminary data.</text>
</comment>
<sequence>MAAVPGEQANPKSVIDYRIKFMRRKTVGLYLLPGGVVEVRAPRRTSKKYINDFVQQHSDWLQERLEVQDLRVGEDFLVFGRPRKVVVVIAEARRIVLRAETLTVYLLAGDDDESLRRYLQSWMLTVAKRHLPRRLTLKAHWCRQLQVTEPALKLRYMRSRWGSCSAAGHINLSTALIQLPVAYADYVIAHELTHLRVFDHSVRFYQWMEQLLPEWRSMRKGIRQYSTGVELMQVSHYLHQ</sequence>
<protein>
    <recommendedName>
        <fullName evidence="1">YgjP-like metallopeptidase domain-containing protein</fullName>
    </recommendedName>
</protein>
<dbReference type="Proteomes" id="UP000275394">
    <property type="component" value="Unassembled WGS sequence"/>
</dbReference>
<dbReference type="CDD" id="cd07344">
    <property type="entry name" value="M48_yhfN_like"/>
    <property type="match status" value="1"/>
</dbReference>
<dbReference type="Pfam" id="PF01863">
    <property type="entry name" value="YgjP-like"/>
    <property type="match status" value="1"/>
</dbReference>
<accession>A0A3N2DZN2</accession>
<dbReference type="InterPro" id="IPR053136">
    <property type="entry name" value="UTP_pyrophosphatase-like"/>
</dbReference>
<proteinExistence type="predicted"/>
<dbReference type="InterPro" id="IPR002725">
    <property type="entry name" value="YgjP-like_metallopeptidase"/>
</dbReference>
<name>A0A3N2DZN2_9GAMM</name>
<dbReference type="OrthoDB" id="9811177at2"/>
<dbReference type="EMBL" id="RKHR01000003">
    <property type="protein sequence ID" value="ROS04765.1"/>
    <property type="molecule type" value="Genomic_DNA"/>
</dbReference>
<dbReference type="PANTHER" id="PTHR30399:SF1">
    <property type="entry name" value="UTP PYROPHOSPHATASE"/>
    <property type="match status" value="1"/>
</dbReference>
<dbReference type="AlphaFoldDB" id="A0A3N2DZN2"/>
<organism evidence="2 3">
    <name type="scientific">Sinobacterium caligoides</name>
    <dbReference type="NCBI Taxonomy" id="933926"/>
    <lineage>
        <taxon>Bacteria</taxon>
        <taxon>Pseudomonadati</taxon>
        <taxon>Pseudomonadota</taxon>
        <taxon>Gammaproteobacteria</taxon>
        <taxon>Cellvibrionales</taxon>
        <taxon>Spongiibacteraceae</taxon>
        <taxon>Sinobacterium</taxon>
    </lineage>
</organism>